<protein>
    <submittedName>
        <fullName evidence="2">Uncharacterized protein</fullName>
    </submittedName>
</protein>
<sequence>MKACVFKSRSGTRAAFLANFDTKNSVTVMDCDLTLWSIGMQYSSCFHQWSIIRFSGLAICSYDANIAFVLFLSTYTIGFRMLASILNSRKSEFLAPLH</sequence>
<keyword evidence="1" id="KW-0472">Membrane</keyword>
<evidence type="ECO:0000313" key="2">
    <source>
        <dbReference type="EMBL" id="KAK9026962.1"/>
    </source>
</evidence>
<dbReference type="Proteomes" id="UP001396334">
    <property type="component" value="Unassembled WGS sequence"/>
</dbReference>
<evidence type="ECO:0000256" key="1">
    <source>
        <dbReference type="SAM" id="Phobius"/>
    </source>
</evidence>
<organism evidence="2 3">
    <name type="scientific">Hibiscus sabdariffa</name>
    <name type="common">roselle</name>
    <dbReference type="NCBI Taxonomy" id="183260"/>
    <lineage>
        <taxon>Eukaryota</taxon>
        <taxon>Viridiplantae</taxon>
        <taxon>Streptophyta</taxon>
        <taxon>Embryophyta</taxon>
        <taxon>Tracheophyta</taxon>
        <taxon>Spermatophyta</taxon>
        <taxon>Magnoliopsida</taxon>
        <taxon>eudicotyledons</taxon>
        <taxon>Gunneridae</taxon>
        <taxon>Pentapetalae</taxon>
        <taxon>rosids</taxon>
        <taxon>malvids</taxon>
        <taxon>Malvales</taxon>
        <taxon>Malvaceae</taxon>
        <taxon>Malvoideae</taxon>
        <taxon>Hibiscus</taxon>
    </lineage>
</organism>
<feature type="transmembrane region" description="Helical" evidence="1">
    <location>
        <begin position="64"/>
        <end position="83"/>
    </location>
</feature>
<keyword evidence="3" id="KW-1185">Reference proteome</keyword>
<keyword evidence="1" id="KW-0812">Transmembrane</keyword>
<keyword evidence="1" id="KW-1133">Transmembrane helix</keyword>
<accession>A0ABR2SPW2</accession>
<comment type="caution">
    <text evidence="2">The sequence shown here is derived from an EMBL/GenBank/DDBJ whole genome shotgun (WGS) entry which is preliminary data.</text>
</comment>
<gene>
    <name evidence="2" type="ORF">V6N11_066814</name>
</gene>
<reference evidence="2 3" key="1">
    <citation type="journal article" date="2024" name="G3 (Bethesda)">
        <title>Genome assembly of Hibiscus sabdariffa L. provides insights into metabolisms of medicinal natural products.</title>
        <authorList>
            <person name="Kim T."/>
        </authorList>
    </citation>
    <scope>NUCLEOTIDE SEQUENCE [LARGE SCALE GENOMIC DNA]</scope>
    <source>
        <strain evidence="2">TK-2024</strain>
        <tissue evidence="2">Old leaves</tissue>
    </source>
</reference>
<evidence type="ECO:0000313" key="3">
    <source>
        <dbReference type="Proteomes" id="UP001396334"/>
    </source>
</evidence>
<name>A0ABR2SPW2_9ROSI</name>
<proteinExistence type="predicted"/>
<dbReference type="EMBL" id="JBBPBN010000012">
    <property type="protein sequence ID" value="KAK9026962.1"/>
    <property type="molecule type" value="Genomic_DNA"/>
</dbReference>